<dbReference type="Gene3D" id="3.40.50.1000">
    <property type="entry name" value="HAD superfamily/HAD-like"/>
    <property type="match status" value="1"/>
</dbReference>
<dbReference type="FunFam" id="3.40.50.1000:FF:000387">
    <property type="entry name" value="Predicted protein"/>
    <property type="match status" value="1"/>
</dbReference>
<keyword evidence="3" id="KW-1185">Reference proteome</keyword>
<accession>A0AAD3HIB4</accession>
<evidence type="ECO:0000313" key="3">
    <source>
        <dbReference type="Proteomes" id="UP001054857"/>
    </source>
</evidence>
<dbReference type="Proteomes" id="UP001054857">
    <property type="component" value="Unassembled WGS sequence"/>
</dbReference>
<dbReference type="InterPro" id="IPR010021">
    <property type="entry name" value="PGPP1/Gep4"/>
</dbReference>
<reference evidence="2 3" key="1">
    <citation type="journal article" date="2021" name="Sci. Rep.">
        <title>Genome sequencing of the multicellular alga Astrephomene provides insights into convergent evolution of germ-soma differentiation.</title>
        <authorList>
            <person name="Yamashita S."/>
            <person name="Yamamoto K."/>
            <person name="Matsuzaki R."/>
            <person name="Suzuki S."/>
            <person name="Yamaguchi H."/>
            <person name="Hirooka S."/>
            <person name="Minakuchi Y."/>
            <person name="Miyagishima S."/>
            <person name="Kawachi M."/>
            <person name="Toyoda A."/>
            <person name="Nozaki H."/>
        </authorList>
    </citation>
    <scope>NUCLEOTIDE SEQUENCE [LARGE SCALE GENOMIC DNA]</scope>
    <source>
        <strain evidence="2 3">NIES-4017</strain>
    </source>
</reference>
<dbReference type="Pfam" id="PF09419">
    <property type="entry name" value="PGP_phosphatase"/>
    <property type="match status" value="1"/>
</dbReference>
<feature type="region of interest" description="Disordered" evidence="1">
    <location>
        <begin position="75"/>
        <end position="94"/>
    </location>
</feature>
<dbReference type="NCBIfam" id="TIGR01668">
    <property type="entry name" value="YqeG_hyp_ppase"/>
    <property type="match status" value="1"/>
</dbReference>
<sequence>MLLVAGSFEASWAMPSLAATHRVSRPACFPGSAVLGTRQTHSRRHIPTTRCQGHQQQSQQALQPLQQLDNEQKQCTHLEQQHPQQPEAGLSSLPSHDAATVSRMARMQQNFNSAGVGLFLSMFGGNQSLALPHLAAPDIRHVDWEGLRAAGFRGVVFDKDNTLSLPFALEVEPRLRSSLASCLRAFEGRAVLYSNSAGLKQYDPEGEEARRMEAALGVPVLRHEDKKPAGGFAELESHFGCPVADLVMVGDRYLTDIAFGNRHGMLTVHVQPLTTKGEPFGVLLARRVEEFFVARWTAAGVHPPAHNRLPYSALHEYVREPKL</sequence>
<evidence type="ECO:0000313" key="2">
    <source>
        <dbReference type="EMBL" id="GFR41616.1"/>
    </source>
</evidence>
<comment type="caution">
    <text evidence="2">The sequence shown here is derived from an EMBL/GenBank/DDBJ whole genome shotgun (WGS) entry which is preliminary data.</text>
</comment>
<proteinExistence type="predicted"/>
<dbReference type="PANTHER" id="PTHR19288:SF25">
    <property type="entry name" value="PHOSPHATIDYLGLYCEROPHOSPHATASE GEP4, MITOCHONDRIAL"/>
    <property type="match status" value="1"/>
</dbReference>
<dbReference type="InterPro" id="IPR027706">
    <property type="entry name" value="PGP_Pase"/>
</dbReference>
<organism evidence="2 3">
    <name type="scientific">Astrephomene gubernaculifera</name>
    <dbReference type="NCBI Taxonomy" id="47775"/>
    <lineage>
        <taxon>Eukaryota</taxon>
        <taxon>Viridiplantae</taxon>
        <taxon>Chlorophyta</taxon>
        <taxon>core chlorophytes</taxon>
        <taxon>Chlorophyceae</taxon>
        <taxon>CS clade</taxon>
        <taxon>Chlamydomonadales</taxon>
        <taxon>Astrephomenaceae</taxon>
        <taxon>Astrephomene</taxon>
    </lineage>
</organism>
<gene>
    <name evidence="2" type="ORF">Agub_g2341</name>
</gene>
<feature type="region of interest" description="Disordered" evidence="1">
    <location>
        <begin position="35"/>
        <end position="60"/>
    </location>
</feature>
<dbReference type="SUPFAM" id="SSF56784">
    <property type="entry name" value="HAD-like"/>
    <property type="match status" value="1"/>
</dbReference>
<evidence type="ECO:0000256" key="1">
    <source>
        <dbReference type="SAM" id="MobiDB-lite"/>
    </source>
</evidence>
<dbReference type="InterPro" id="IPR023214">
    <property type="entry name" value="HAD_sf"/>
</dbReference>
<dbReference type="InterPro" id="IPR036412">
    <property type="entry name" value="HAD-like_sf"/>
</dbReference>
<protein>
    <submittedName>
        <fullName evidence="2">Uncharacterized protein</fullName>
    </submittedName>
</protein>
<dbReference type="PANTHER" id="PTHR19288">
    <property type="entry name" value="4-NITROPHENYLPHOSPHATASE-RELATED"/>
    <property type="match status" value="1"/>
</dbReference>
<dbReference type="GO" id="GO:0005737">
    <property type="term" value="C:cytoplasm"/>
    <property type="evidence" value="ECO:0007669"/>
    <property type="project" value="TreeGrafter"/>
</dbReference>
<dbReference type="AlphaFoldDB" id="A0AAD3HIB4"/>
<dbReference type="EMBL" id="BMAR01000002">
    <property type="protein sequence ID" value="GFR41616.1"/>
    <property type="molecule type" value="Genomic_DNA"/>
</dbReference>
<dbReference type="GO" id="GO:0008962">
    <property type="term" value="F:phosphatidylglycerophosphatase activity"/>
    <property type="evidence" value="ECO:0007669"/>
    <property type="project" value="InterPro"/>
</dbReference>
<name>A0AAD3HIB4_9CHLO</name>